<gene>
    <name evidence="2" type="ORF">C8F04DRAFT_1192094</name>
</gene>
<protein>
    <submittedName>
        <fullName evidence="2">Uncharacterized protein</fullName>
    </submittedName>
</protein>
<evidence type="ECO:0000256" key="1">
    <source>
        <dbReference type="SAM" id="MobiDB-lite"/>
    </source>
</evidence>
<accession>A0AAD6SBH9</accession>
<keyword evidence="3" id="KW-1185">Reference proteome</keyword>
<comment type="caution">
    <text evidence="2">The sequence shown here is derived from an EMBL/GenBank/DDBJ whole genome shotgun (WGS) entry which is preliminary data.</text>
</comment>
<name>A0AAD6SBH9_9AGAR</name>
<dbReference type="Proteomes" id="UP001218188">
    <property type="component" value="Unassembled WGS sequence"/>
</dbReference>
<sequence length="226" mass="25833">MGDEAGGVTSRHASQGLDERRGDMGVYRAVEGNFDEMRQQNKHGEQRIRRKVDVVELEMGEGAMRQEIQNLVVIQSTFLHRKALAPSKVPESDPYEDTIKVCKPARPHNAILVEGSLRLRRQTQYFDDVWYGTCREVADLQLRPREAKEGGAMAEGEFQVLHKWGGEKNGTQTVRYFRHRCVAEFEFLQYRKGASELSEEIFRVVLWNPLLLTAEPKIGASPAVRY</sequence>
<evidence type="ECO:0000313" key="3">
    <source>
        <dbReference type="Proteomes" id="UP001218188"/>
    </source>
</evidence>
<organism evidence="2 3">
    <name type="scientific">Mycena alexandri</name>
    <dbReference type="NCBI Taxonomy" id="1745969"/>
    <lineage>
        <taxon>Eukaryota</taxon>
        <taxon>Fungi</taxon>
        <taxon>Dikarya</taxon>
        <taxon>Basidiomycota</taxon>
        <taxon>Agaricomycotina</taxon>
        <taxon>Agaricomycetes</taxon>
        <taxon>Agaricomycetidae</taxon>
        <taxon>Agaricales</taxon>
        <taxon>Marasmiineae</taxon>
        <taxon>Mycenaceae</taxon>
        <taxon>Mycena</taxon>
    </lineage>
</organism>
<dbReference type="AlphaFoldDB" id="A0AAD6SBH9"/>
<dbReference type="EMBL" id="JARJCM010000164">
    <property type="protein sequence ID" value="KAJ7024799.1"/>
    <property type="molecule type" value="Genomic_DNA"/>
</dbReference>
<proteinExistence type="predicted"/>
<evidence type="ECO:0000313" key="2">
    <source>
        <dbReference type="EMBL" id="KAJ7024799.1"/>
    </source>
</evidence>
<feature type="region of interest" description="Disordered" evidence="1">
    <location>
        <begin position="1"/>
        <end position="22"/>
    </location>
</feature>
<reference evidence="2" key="1">
    <citation type="submission" date="2023-03" db="EMBL/GenBank/DDBJ databases">
        <title>Massive genome expansion in bonnet fungi (Mycena s.s.) driven by repeated elements and novel gene families across ecological guilds.</title>
        <authorList>
            <consortium name="Lawrence Berkeley National Laboratory"/>
            <person name="Harder C.B."/>
            <person name="Miyauchi S."/>
            <person name="Viragh M."/>
            <person name="Kuo A."/>
            <person name="Thoen E."/>
            <person name="Andreopoulos B."/>
            <person name="Lu D."/>
            <person name="Skrede I."/>
            <person name="Drula E."/>
            <person name="Henrissat B."/>
            <person name="Morin E."/>
            <person name="Kohler A."/>
            <person name="Barry K."/>
            <person name="LaButti K."/>
            <person name="Morin E."/>
            <person name="Salamov A."/>
            <person name="Lipzen A."/>
            <person name="Mereny Z."/>
            <person name="Hegedus B."/>
            <person name="Baldrian P."/>
            <person name="Stursova M."/>
            <person name="Weitz H."/>
            <person name="Taylor A."/>
            <person name="Grigoriev I.V."/>
            <person name="Nagy L.G."/>
            <person name="Martin F."/>
            <person name="Kauserud H."/>
        </authorList>
    </citation>
    <scope>NUCLEOTIDE SEQUENCE</scope>
    <source>
        <strain evidence="2">CBHHK200</strain>
    </source>
</reference>